<proteinExistence type="inferred from homology"/>
<dbReference type="AlphaFoldDB" id="A0A7R8ZTH3"/>
<dbReference type="PANTHER" id="PTHR23132">
    <property type="entry name" value="D-ALANINE--D-ALANINE LIGASE"/>
    <property type="match status" value="1"/>
</dbReference>
<dbReference type="EMBL" id="OB678492">
    <property type="protein sequence ID" value="CAD7236355.1"/>
    <property type="molecule type" value="Genomic_DNA"/>
</dbReference>
<dbReference type="Pfam" id="PF01820">
    <property type="entry name" value="Dala_Dala_lig_N"/>
    <property type="match status" value="1"/>
</dbReference>
<dbReference type="InterPro" id="IPR011095">
    <property type="entry name" value="Dala_Dala_lig_C"/>
</dbReference>
<dbReference type="Gene3D" id="3.30.470.20">
    <property type="entry name" value="ATP-grasp fold, B domain"/>
    <property type="match status" value="1"/>
</dbReference>
<keyword evidence="3" id="KW-0963">Cytoplasm</keyword>
<evidence type="ECO:0000256" key="5">
    <source>
        <dbReference type="ARBA" id="ARBA00022723"/>
    </source>
</evidence>
<dbReference type="SUPFAM" id="SSF56059">
    <property type="entry name" value="Glutathione synthetase ATP-binding domain-like"/>
    <property type="match status" value="1"/>
</dbReference>
<dbReference type="GO" id="GO:0005524">
    <property type="term" value="F:ATP binding"/>
    <property type="evidence" value="ECO:0007669"/>
    <property type="project" value="UniProtKB-UniRule"/>
</dbReference>
<keyword evidence="5" id="KW-0479">Metal-binding</keyword>
<accession>A0A7R8ZTH3</accession>
<evidence type="ECO:0000256" key="8">
    <source>
        <dbReference type="ARBA" id="ARBA00022842"/>
    </source>
</evidence>
<dbReference type="Pfam" id="PF07478">
    <property type="entry name" value="Dala_Dala_lig_C"/>
    <property type="match status" value="1"/>
</dbReference>
<keyword evidence="7" id="KW-0067">ATP-binding</keyword>
<evidence type="ECO:0000313" key="13">
    <source>
        <dbReference type="EMBL" id="CAD7236355.1"/>
    </source>
</evidence>
<protein>
    <submittedName>
        <fullName evidence="13">Uncharacterized protein</fullName>
    </submittedName>
</protein>
<evidence type="ECO:0000256" key="2">
    <source>
        <dbReference type="ARBA" id="ARBA00010871"/>
    </source>
</evidence>
<dbReference type="FunFam" id="3.30.470.20:FF:000008">
    <property type="entry name" value="D-alanine--D-alanine ligase"/>
    <property type="match status" value="1"/>
</dbReference>
<dbReference type="GO" id="GO:0071555">
    <property type="term" value="P:cell wall organization"/>
    <property type="evidence" value="ECO:0007669"/>
    <property type="project" value="UniProtKB-KW"/>
</dbReference>
<dbReference type="Gene3D" id="3.30.1490.20">
    <property type="entry name" value="ATP-grasp fold, A domain"/>
    <property type="match status" value="1"/>
</dbReference>
<evidence type="ECO:0000256" key="10">
    <source>
        <dbReference type="ARBA" id="ARBA00022984"/>
    </source>
</evidence>
<dbReference type="Gene3D" id="3.40.50.20">
    <property type="match status" value="1"/>
</dbReference>
<dbReference type="InterPro" id="IPR011127">
    <property type="entry name" value="Dala_Dala_lig_N"/>
</dbReference>
<dbReference type="PIRSF" id="PIRSF039102">
    <property type="entry name" value="Ddl/VanB"/>
    <property type="match status" value="1"/>
</dbReference>
<evidence type="ECO:0000256" key="4">
    <source>
        <dbReference type="ARBA" id="ARBA00022598"/>
    </source>
</evidence>
<keyword evidence="12" id="KW-0961">Cell wall biogenesis/degradation</keyword>
<dbReference type="InterPro" id="IPR005905">
    <property type="entry name" value="D_ala_D_ala"/>
</dbReference>
<dbReference type="InterPro" id="IPR016185">
    <property type="entry name" value="PreATP-grasp_dom_sf"/>
</dbReference>
<dbReference type="SUPFAM" id="SSF52440">
    <property type="entry name" value="PreATP-grasp domain"/>
    <property type="match status" value="1"/>
</dbReference>
<dbReference type="FunFam" id="3.40.50.20:FF:000013">
    <property type="entry name" value="D-alanine--D-alanine ligase"/>
    <property type="match status" value="1"/>
</dbReference>
<keyword evidence="10" id="KW-0573">Peptidoglycan synthesis</keyword>
<dbReference type="GO" id="GO:0046872">
    <property type="term" value="F:metal ion binding"/>
    <property type="evidence" value="ECO:0007669"/>
    <property type="project" value="UniProtKB-KW"/>
</dbReference>
<dbReference type="PROSITE" id="PS50975">
    <property type="entry name" value="ATP_GRASP"/>
    <property type="match status" value="1"/>
</dbReference>
<dbReference type="GO" id="GO:0005829">
    <property type="term" value="C:cytosol"/>
    <property type="evidence" value="ECO:0007669"/>
    <property type="project" value="TreeGrafter"/>
</dbReference>
<dbReference type="InterPro" id="IPR013815">
    <property type="entry name" value="ATP_grasp_subdomain_1"/>
</dbReference>
<evidence type="ECO:0000256" key="9">
    <source>
        <dbReference type="ARBA" id="ARBA00022960"/>
    </source>
</evidence>
<dbReference type="HAMAP" id="MF_00047">
    <property type="entry name" value="Dala_Dala_lig"/>
    <property type="match status" value="1"/>
</dbReference>
<evidence type="ECO:0000256" key="7">
    <source>
        <dbReference type="ARBA" id="ARBA00022840"/>
    </source>
</evidence>
<dbReference type="GO" id="GO:0008360">
    <property type="term" value="P:regulation of cell shape"/>
    <property type="evidence" value="ECO:0007669"/>
    <property type="project" value="UniProtKB-KW"/>
</dbReference>
<keyword evidence="6" id="KW-0547">Nucleotide-binding</keyword>
<comment type="subcellular location">
    <subcellularLocation>
        <location evidence="1">Cytoplasm</location>
    </subcellularLocation>
</comment>
<comment type="similarity">
    <text evidence="2">Belongs to the D-alanine--D-alanine ligase family.</text>
</comment>
<name>A0A7R8ZTH3_9CRUS</name>
<evidence type="ECO:0000256" key="1">
    <source>
        <dbReference type="ARBA" id="ARBA00004496"/>
    </source>
</evidence>
<dbReference type="GO" id="GO:0008716">
    <property type="term" value="F:D-alanine-D-alanine ligase activity"/>
    <property type="evidence" value="ECO:0007669"/>
    <property type="project" value="InterPro"/>
</dbReference>
<organism evidence="13">
    <name type="scientific">Cyprideis torosa</name>
    <dbReference type="NCBI Taxonomy" id="163714"/>
    <lineage>
        <taxon>Eukaryota</taxon>
        <taxon>Metazoa</taxon>
        <taxon>Ecdysozoa</taxon>
        <taxon>Arthropoda</taxon>
        <taxon>Crustacea</taxon>
        <taxon>Oligostraca</taxon>
        <taxon>Ostracoda</taxon>
        <taxon>Podocopa</taxon>
        <taxon>Podocopida</taxon>
        <taxon>Cytherocopina</taxon>
        <taxon>Cytheroidea</taxon>
        <taxon>Cytherideidae</taxon>
        <taxon>Cyprideis</taxon>
    </lineage>
</organism>
<evidence type="ECO:0000256" key="3">
    <source>
        <dbReference type="ARBA" id="ARBA00022490"/>
    </source>
</evidence>
<dbReference type="OrthoDB" id="7679175at2759"/>
<dbReference type="NCBIfam" id="TIGR01205">
    <property type="entry name" value="D_ala_D_alaTIGR"/>
    <property type="match status" value="1"/>
</dbReference>
<evidence type="ECO:0000256" key="11">
    <source>
        <dbReference type="ARBA" id="ARBA00023211"/>
    </source>
</evidence>
<evidence type="ECO:0000256" key="6">
    <source>
        <dbReference type="ARBA" id="ARBA00022741"/>
    </source>
</evidence>
<keyword evidence="9" id="KW-0133">Cell shape</keyword>
<dbReference type="PROSITE" id="PS00844">
    <property type="entry name" value="DALA_DALA_LIGASE_2"/>
    <property type="match status" value="1"/>
</dbReference>
<dbReference type="NCBIfam" id="NF002378">
    <property type="entry name" value="PRK01372.1"/>
    <property type="match status" value="1"/>
</dbReference>
<dbReference type="PANTHER" id="PTHR23132:SF23">
    <property type="entry name" value="D-ALANINE--D-ALANINE LIGASE B"/>
    <property type="match status" value="1"/>
</dbReference>
<keyword evidence="4" id="KW-0436">Ligase</keyword>
<dbReference type="InterPro" id="IPR011761">
    <property type="entry name" value="ATP-grasp"/>
</dbReference>
<keyword evidence="8" id="KW-0460">Magnesium</keyword>
<dbReference type="PROSITE" id="PS00843">
    <property type="entry name" value="DALA_DALA_LIGASE_1"/>
    <property type="match status" value="1"/>
</dbReference>
<sequence length="304" mass="32833">MSDMSHFGRVAVLLGGLSAEREVSLNSGAAVLRGLQEAGIDAHGIDVGKDILSVLENGRYDRVFNILHGCMGEDGVIQGALELLGIPYTGCGVMASALCMDKLATKRVWLGAGLPTPEYRMLTADTDFAAVVAELGLPLAVKPVREGSSVGISKVSAVEQLKPAFELALKSDPVVMAEQWIVGEEYTVSMLDGEPLPVIRIEPEGEIYDYEAKYLSDNTQYHCPCGLPVADEQAMQRLAVQAFDAVNGEGWGRVDLMRDEDGRNWLIEVNTNPGMTDHSLVPKAARQVGMNFSQLVVRILETTL</sequence>
<reference evidence="13" key="1">
    <citation type="submission" date="2020-11" db="EMBL/GenBank/DDBJ databases">
        <authorList>
            <person name="Tran Van P."/>
        </authorList>
    </citation>
    <scope>NUCLEOTIDE SEQUENCE</scope>
</reference>
<gene>
    <name evidence="13" type="ORF">CTOB1V02_LOCUS14170</name>
</gene>
<keyword evidence="11" id="KW-0464">Manganese</keyword>
<dbReference type="InterPro" id="IPR000291">
    <property type="entry name" value="D-Ala_lig_Van_CS"/>
</dbReference>
<evidence type="ECO:0000256" key="12">
    <source>
        <dbReference type="ARBA" id="ARBA00023316"/>
    </source>
</evidence>